<organism evidence="9 11">
    <name type="scientific">Cronobacter universalis NCTC 9529</name>
    <dbReference type="NCBI Taxonomy" id="1074000"/>
    <lineage>
        <taxon>Bacteria</taxon>
        <taxon>Pseudomonadati</taxon>
        <taxon>Pseudomonadota</taxon>
        <taxon>Gammaproteobacteria</taxon>
        <taxon>Enterobacterales</taxon>
        <taxon>Enterobacteriaceae</taxon>
        <taxon>Cronobacter</taxon>
    </lineage>
</organism>
<evidence type="ECO:0000259" key="8">
    <source>
        <dbReference type="Pfam" id="PF17287"/>
    </source>
</evidence>
<reference evidence="9 11" key="3">
    <citation type="journal article" date="2016" name="Genome Announc.">
        <title>Fully Closed Genome Sequences of Five Type Strains of the Genus Cronobacter and One Cronobacter sakazakii Strain.</title>
        <authorList>
            <person name="Moine D."/>
            <person name="Kassam M."/>
            <person name="Baert L."/>
            <person name="Tang Y."/>
            <person name="Barretto C."/>
            <person name="Ngom Bru C."/>
            <person name="Klijn A."/>
            <person name="Descombes P."/>
        </authorList>
    </citation>
    <scope>NUCLEOTIDE SEQUENCE [LARGE SCALE GENOMIC DNA]</scope>
    <source>
        <strain evidence="9 11">NCTC 9529</strain>
    </source>
</reference>
<feature type="domain" description="ShlB POTRA" evidence="8">
    <location>
        <begin position="153"/>
        <end position="206"/>
    </location>
</feature>
<sequence>MIVCRSNVYIAILSVLAGVHSPAYGEVTANQQALNQQQQDEARRETLTTESKSLLSTVEGKPSEGLNLPEEQPCYPINAIQLENKNAVAHWMTFQDVTRSVKGKCVGINGLRMIHKVVQNRLIEHGYITTRVLLPEQNLRSGTLTFRVLPGTISDIVFKGDSGKYIHAMNNFPEHPGDVLDLRGLEQGLENLQRTPGSEANIRLLPGTKPGETQVEVARTQPKHWRLGAWADDSGSKYTGRYQSGLAFYLDNLTSLNDLFYAAYGGGLKNEDGRRSDNVSAFYSVPWGYWKLEFYGSKYRYTQTIHDSASSYLYSGIEKYLSAQLSRVIYRSASQKTTLALKAFRRDSTYQLNDVEIEVQRRKTSNWRLSLEHLAYLPFGQIRSSLGYQKAARWFNELEDAEEDVGSADPQARIITMGVDGAFPFKIGKLSMSYEPHFMSQTSPDRLTQPDKFTIGNRWTVRGFDGETTIYADKGWYLRNDINLNLPQWGMQPYLGLDYGEVKGSKNDYWSGKQLAGAALGVRGAKGKFGYDLFAGVPLMKPQELHTSPFTLGFALQWQY</sequence>
<dbReference type="Gene3D" id="3.10.20.310">
    <property type="entry name" value="membrane protein fhac"/>
    <property type="match status" value="1"/>
</dbReference>
<gene>
    <name evidence="10" type="primary">shlB_1</name>
    <name evidence="9" type="ORF">AFK65_17560</name>
    <name evidence="10" type="ORF">NCTC9529_03602</name>
</gene>
<feature type="region of interest" description="Disordered" evidence="4">
    <location>
        <begin position="48"/>
        <end position="67"/>
    </location>
</feature>
<dbReference type="GO" id="GO:0008320">
    <property type="term" value="F:protein transmembrane transporter activity"/>
    <property type="evidence" value="ECO:0007669"/>
    <property type="project" value="TreeGrafter"/>
</dbReference>
<dbReference type="AlphaFoldDB" id="A0AAC8ZSE4"/>
<dbReference type="Pfam" id="PF03865">
    <property type="entry name" value="ShlB"/>
    <property type="match status" value="1"/>
</dbReference>
<evidence type="ECO:0000313" key="11">
    <source>
        <dbReference type="Proteomes" id="UP000061974"/>
    </source>
</evidence>
<keyword evidence="1" id="KW-0472">Membrane</keyword>
<dbReference type="Gene3D" id="2.40.160.50">
    <property type="entry name" value="membrane protein fhac: a member of the omp85/tpsb transporter family"/>
    <property type="match status" value="1"/>
</dbReference>
<dbReference type="GO" id="GO:0098046">
    <property type="term" value="C:type V protein secretion system complex"/>
    <property type="evidence" value="ECO:0007669"/>
    <property type="project" value="TreeGrafter"/>
</dbReference>
<dbReference type="Proteomes" id="UP000061974">
    <property type="component" value="Chromosome"/>
</dbReference>
<dbReference type="RefSeq" id="WP_007702287.1">
    <property type="nucleotide sequence ID" value="NZ_AJKW01000004.1"/>
</dbReference>
<dbReference type="PANTHER" id="PTHR34597">
    <property type="entry name" value="SLR1661 PROTEIN"/>
    <property type="match status" value="1"/>
</dbReference>
<dbReference type="EMBL" id="UFYH01000001">
    <property type="protein sequence ID" value="STD15862.1"/>
    <property type="molecule type" value="Genomic_DNA"/>
</dbReference>
<dbReference type="InterPro" id="IPR027282">
    <property type="entry name" value="TPS"/>
</dbReference>
<dbReference type="InterPro" id="IPR051544">
    <property type="entry name" value="TPS_OM_transporter"/>
</dbReference>
<keyword evidence="12" id="KW-1185">Reference proteome</keyword>
<feature type="signal peptide" evidence="5">
    <location>
        <begin position="1"/>
        <end position="25"/>
    </location>
</feature>
<evidence type="ECO:0000259" key="6">
    <source>
        <dbReference type="Pfam" id="PF03865"/>
    </source>
</evidence>
<keyword evidence="5" id="KW-0732">Signal</keyword>
<feature type="domain" description="Polypeptide-transport-associated ShlB-type" evidence="7">
    <location>
        <begin position="76"/>
        <end position="151"/>
    </location>
</feature>
<keyword evidence="1" id="KW-1134">Transmembrane beta strand</keyword>
<name>A0AAC8ZSE4_9ENTR</name>
<keyword evidence="2" id="KW-0812">Transmembrane</keyword>
<evidence type="ECO:0000256" key="3">
    <source>
        <dbReference type="ARBA" id="ARBA00023237"/>
    </source>
</evidence>
<dbReference type="EMBL" id="CP012257">
    <property type="protein sequence ID" value="ALB56376.1"/>
    <property type="molecule type" value="Genomic_DNA"/>
</dbReference>
<dbReference type="KEGG" id="cui:AFK65_17560"/>
<evidence type="ECO:0000256" key="5">
    <source>
        <dbReference type="SAM" id="SignalP"/>
    </source>
</evidence>
<dbReference type="InterPro" id="IPR035251">
    <property type="entry name" value="ShlB_POTRA"/>
</dbReference>
<dbReference type="Pfam" id="PF08479">
    <property type="entry name" value="POTRA_2"/>
    <property type="match status" value="1"/>
</dbReference>
<evidence type="ECO:0000313" key="9">
    <source>
        <dbReference type="EMBL" id="ALB56376.1"/>
    </source>
</evidence>
<keyword evidence="3" id="KW-0998">Cell outer membrane</keyword>
<evidence type="ECO:0000313" key="10">
    <source>
        <dbReference type="EMBL" id="STD15862.1"/>
    </source>
</evidence>
<proteinExistence type="predicted"/>
<dbReference type="InterPro" id="IPR005565">
    <property type="entry name" value="Hemolysn_activator_HlyB_C"/>
</dbReference>
<reference evidence="11" key="1">
    <citation type="submission" date="2015-07" db="EMBL/GenBank/DDBJ databases">
        <authorList>
            <person name="Moine D."/>
            <person name="Kassam M."/>
        </authorList>
    </citation>
    <scope>NUCLEOTIDE SEQUENCE [LARGE SCALE GENOMIC DNA]</scope>
    <source>
        <strain evidence="11">NCTC 9529</strain>
    </source>
</reference>
<dbReference type="PANTHER" id="PTHR34597:SF3">
    <property type="entry name" value="OUTER MEMBRANE TRANSPORTER CDIB"/>
    <property type="match status" value="1"/>
</dbReference>
<reference evidence="10 12" key="4">
    <citation type="submission" date="2018-06" db="EMBL/GenBank/DDBJ databases">
        <authorList>
            <consortium name="Pathogen Informatics"/>
            <person name="Doyle S."/>
        </authorList>
    </citation>
    <scope>NUCLEOTIDE SEQUENCE [LARGE SCALE GENOMIC DNA]</scope>
    <source>
        <strain evidence="12">NCTC 9529</strain>
        <strain evidence="10">NCTC9529</strain>
    </source>
</reference>
<evidence type="ECO:0000256" key="2">
    <source>
        <dbReference type="ARBA" id="ARBA00022692"/>
    </source>
</evidence>
<reference evidence="11" key="2">
    <citation type="submission" date="2015-09" db="EMBL/GenBank/DDBJ databases">
        <title>Cronobacter genome sequencing and assembly.</title>
        <authorList>
            <person name="Descombes P."/>
            <person name="Baert L."/>
            <person name="Ngom-Bru C."/>
            <person name="Barretto C."/>
        </authorList>
    </citation>
    <scope>NUCLEOTIDE SEQUENCE [LARGE SCALE GENOMIC DNA]</scope>
    <source>
        <strain evidence="11">NCTC 9529</strain>
    </source>
</reference>
<dbReference type="GO" id="GO:0046819">
    <property type="term" value="P:protein secretion by the type V secretion system"/>
    <property type="evidence" value="ECO:0007669"/>
    <property type="project" value="TreeGrafter"/>
</dbReference>
<evidence type="ECO:0000256" key="1">
    <source>
        <dbReference type="ARBA" id="ARBA00022452"/>
    </source>
</evidence>
<evidence type="ECO:0000256" key="4">
    <source>
        <dbReference type="SAM" id="MobiDB-lite"/>
    </source>
</evidence>
<evidence type="ECO:0000313" key="12">
    <source>
        <dbReference type="Proteomes" id="UP000254849"/>
    </source>
</evidence>
<accession>A0AAC8ZSE4</accession>
<feature type="domain" description="Haemolysin activator HlyB C-terminal" evidence="6">
    <location>
        <begin position="211"/>
        <end position="524"/>
    </location>
</feature>
<dbReference type="InterPro" id="IPR013686">
    <property type="entry name" value="Polypept-transport_assoc_ShlB"/>
</dbReference>
<dbReference type="PIRSF" id="PIRSF029745">
    <property type="entry name" value="FhaC"/>
    <property type="match status" value="1"/>
</dbReference>
<dbReference type="Pfam" id="PF17287">
    <property type="entry name" value="POTRA_3"/>
    <property type="match status" value="1"/>
</dbReference>
<dbReference type="Proteomes" id="UP000254849">
    <property type="component" value="Unassembled WGS sequence"/>
</dbReference>
<feature type="chain" id="PRO_5042141699" evidence="5">
    <location>
        <begin position="26"/>
        <end position="560"/>
    </location>
</feature>
<protein>
    <submittedName>
        <fullName evidence="9">Hemolysin activator protein</fullName>
    </submittedName>
    <submittedName>
        <fullName evidence="10">Hemolysin transporter protein shlB</fullName>
    </submittedName>
</protein>
<evidence type="ECO:0000259" key="7">
    <source>
        <dbReference type="Pfam" id="PF08479"/>
    </source>
</evidence>
<feature type="compositionally biased region" description="Low complexity" evidence="4">
    <location>
        <begin position="48"/>
        <end position="59"/>
    </location>
</feature>